<feature type="non-terminal residue" evidence="2">
    <location>
        <position position="186"/>
    </location>
</feature>
<dbReference type="AlphaFoldDB" id="A0A7R9R1L2"/>
<dbReference type="PANTHER" id="PTHR14418:SF5">
    <property type="entry name" value="CONDENSIN COMPLEX SUBUNIT 3"/>
    <property type="match status" value="1"/>
</dbReference>
<gene>
    <name evidence="2" type="ORF">ONB1V03_LOCUS22015</name>
</gene>
<dbReference type="GO" id="GO:0000796">
    <property type="term" value="C:condensin complex"/>
    <property type="evidence" value="ECO:0007669"/>
    <property type="project" value="InterPro"/>
</dbReference>
<evidence type="ECO:0000256" key="1">
    <source>
        <dbReference type="SAM" id="MobiDB-lite"/>
    </source>
</evidence>
<proteinExistence type="predicted"/>
<reference evidence="2" key="1">
    <citation type="submission" date="2020-11" db="EMBL/GenBank/DDBJ databases">
        <authorList>
            <person name="Tran Van P."/>
        </authorList>
    </citation>
    <scope>NUCLEOTIDE SEQUENCE</scope>
</reference>
<evidence type="ECO:0000313" key="2">
    <source>
        <dbReference type="EMBL" id="CAD7665458.1"/>
    </source>
</evidence>
<dbReference type="InterPro" id="IPR027165">
    <property type="entry name" value="CND3"/>
</dbReference>
<dbReference type="GO" id="GO:0007076">
    <property type="term" value="P:mitotic chromosome condensation"/>
    <property type="evidence" value="ECO:0007669"/>
    <property type="project" value="InterPro"/>
</dbReference>
<dbReference type="EMBL" id="OC961150">
    <property type="protein sequence ID" value="CAD7665458.1"/>
    <property type="molecule type" value="Genomic_DNA"/>
</dbReference>
<sequence length="186" mass="21489">DLTAENAFLWRIVAKYCKEKEITVTLVVNNDNKGDEEMSDSQPNTHEETVDAIDLIVPDLPHYCHYINVFVKQILVREYGLHDLMEFEFMFNQLLSMGELIDIGDEVQRQIIRKCMIDVLGNEELFHRIHDYVSHLMKIFSQNTELNTFLEKTVDMIDAINSKSIVAEEPPPPPPSQPSQEVETNP</sequence>
<protein>
    <submittedName>
        <fullName evidence="2">Uncharacterized protein</fullName>
    </submittedName>
</protein>
<dbReference type="OrthoDB" id="27187at2759"/>
<dbReference type="GO" id="GO:0000793">
    <property type="term" value="C:condensed chromosome"/>
    <property type="evidence" value="ECO:0007669"/>
    <property type="project" value="TreeGrafter"/>
</dbReference>
<dbReference type="Proteomes" id="UP000728032">
    <property type="component" value="Unassembled WGS sequence"/>
</dbReference>
<evidence type="ECO:0000313" key="3">
    <source>
        <dbReference type="Proteomes" id="UP000728032"/>
    </source>
</evidence>
<keyword evidence="3" id="KW-1185">Reference proteome</keyword>
<accession>A0A7R9R1L2</accession>
<dbReference type="EMBL" id="CAJPVJ010046325">
    <property type="protein sequence ID" value="CAG2182594.1"/>
    <property type="molecule type" value="Genomic_DNA"/>
</dbReference>
<feature type="non-terminal residue" evidence="2">
    <location>
        <position position="1"/>
    </location>
</feature>
<name>A0A7R9R1L2_9ACAR</name>
<feature type="region of interest" description="Disordered" evidence="1">
    <location>
        <begin position="163"/>
        <end position="186"/>
    </location>
</feature>
<dbReference type="PANTHER" id="PTHR14418">
    <property type="entry name" value="CONDENSIN COMPLEX SUBUNIT 3-RELATED"/>
    <property type="match status" value="1"/>
</dbReference>
<organism evidence="2">
    <name type="scientific">Oppiella nova</name>
    <dbReference type="NCBI Taxonomy" id="334625"/>
    <lineage>
        <taxon>Eukaryota</taxon>
        <taxon>Metazoa</taxon>
        <taxon>Ecdysozoa</taxon>
        <taxon>Arthropoda</taxon>
        <taxon>Chelicerata</taxon>
        <taxon>Arachnida</taxon>
        <taxon>Acari</taxon>
        <taxon>Acariformes</taxon>
        <taxon>Sarcoptiformes</taxon>
        <taxon>Oribatida</taxon>
        <taxon>Brachypylina</taxon>
        <taxon>Oppioidea</taxon>
        <taxon>Oppiidae</taxon>
        <taxon>Oppiella</taxon>
    </lineage>
</organism>